<proteinExistence type="predicted"/>
<dbReference type="Proteomes" id="UP001432322">
    <property type="component" value="Unassembled WGS sequence"/>
</dbReference>
<name>A0AAV5VP39_9BILA</name>
<gene>
    <name evidence="1" type="ORF">PFISCL1PPCAC_11737</name>
</gene>
<organism evidence="1 2">
    <name type="scientific">Pristionchus fissidentatus</name>
    <dbReference type="NCBI Taxonomy" id="1538716"/>
    <lineage>
        <taxon>Eukaryota</taxon>
        <taxon>Metazoa</taxon>
        <taxon>Ecdysozoa</taxon>
        <taxon>Nematoda</taxon>
        <taxon>Chromadorea</taxon>
        <taxon>Rhabditida</taxon>
        <taxon>Rhabditina</taxon>
        <taxon>Diplogasteromorpha</taxon>
        <taxon>Diplogasteroidea</taxon>
        <taxon>Neodiplogasteridae</taxon>
        <taxon>Pristionchus</taxon>
    </lineage>
</organism>
<comment type="caution">
    <text evidence="1">The sequence shown here is derived from an EMBL/GenBank/DDBJ whole genome shotgun (WGS) entry which is preliminary data.</text>
</comment>
<dbReference type="AlphaFoldDB" id="A0AAV5VP39"/>
<keyword evidence="2" id="KW-1185">Reference proteome</keyword>
<feature type="non-terminal residue" evidence="1">
    <location>
        <position position="157"/>
    </location>
</feature>
<dbReference type="EMBL" id="BTSY01000003">
    <property type="protein sequence ID" value="GMT20440.1"/>
    <property type="molecule type" value="Genomic_DNA"/>
</dbReference>
<evidence type="ECO:0000313" key="2">
    <source>
        <dbReference type="Proteomes" id="UP001432322"/>
    </source>
</evidence>
<feature type="non-terminal residue" evidence="1">
    <location>
        <position position="1"/>
    </location>
</feature>
<reference evidence="1" key="1">
    <citation type="submission" date="2023-10" db="EMBL/GenBank/DDBJ databases">
        <title>Genome assembly of Pristionchus species.</title>
        <authorList>
            <person name="Yoshida K."/>
            <person name="Sommer R.J."/>
        </authorList>
    </citation>
    <scope>NUCLEOTIDE SEQUENCE</scope>
    <source>
        <strain evidence="1">RS5133</strain>
    </source>
</reference>
<sequence length="157" mass="18077">TARNIFDHARIYCLDVSDLKANAISAVFGGVLPTASYGSVKMHNSCGCTAEHRNLLTSLVQSSMFKRNSINLKWRTDFSGVKDDIQLFRSLPQANKFSLRWRPKKYSHSVVEMDDLTLLDIARKYDQVKLECPLDYRSVDATTIYEIFRNIRDSDRY</sequence>
<accession>A0AAV5VP39</accession>
<protein>
    <submittedName>
        <fullName evidence="1">Uncharacterized protein</fullName>
    </submittedName>
</protein>
<evidence type="ECO:0000313" key="1">
    <source>
        <dbReference type="EMBL" id="GMT20440.1"/>
    </source>
</evidence>